<reference evidence="2 3" key="1">
    <citation type="submission" date="2015-01" db="EMBL/GenBank/DDBJ databases">
        <title>Evolution of Trichinella species and genotypes.</title>
        <authorList>
            <person name="Korhonen P.K."/>
            <person name="Edoardo P."/>
            <person name="Giuseppe L.R."/>
            <person name="Gasser R.B."/>
        </authorList>
    </citation>
    <scope>NUCLEOTIDE SEQUENCE [LARGE SCALE GENOMIC DNA]</scope>
    <source>
        <strain evidence="2">ISS417</strain>
    </source>
</reference>
<dbReference type="PANTHER" id="PTHR47331">
    <property type="entry name" value="PHD-TYPE DOMAIN-CONTAINING PROTEIN"/>
    <property type="match status" value="1"/>
</dbReference>
<keyword evidence="3" id="KW-1185">Reference proteome</keyword>
<name>A0A0V0TER8_9BILA</name>
<dbReference type="InterPro" id="IPR040676">
    <property type="entry name" value="DUF5641"/>
</dbReference>
<dbReference type="AlphaFoldDB" id="A0A0V0TER8"/>
<dbReference type="Proteomes" id="UP000055048">
    <property type="component" value="Unassembled WGS sequence"/>
</dbReference>
<dbReference type="PANTHER" id="PTHR47331:SF6">
    <property type="entry name" value="DOUBLECORTIN DOMAIN-CONTAINING PROTEIN"/>
    <property type="match status" value="1"/>
</dbReference>
<accession>A0A0V0TER8</accession>
<comment type="caution">
    <text evidence="2">The sequence shown here is derived from an EMBL/GenBank/DDBJ whole genome shotgun (WGS) entry which is preliminary data.</text>
</comment>
<evidence type="ECO:0000313" key="3">
    <source>
        <dbReference type="Proteomes" id="UP000055048"/>
    </source>
</evidence>
<proteinExistence type="predicted"/>
<organism evidence="2 3">
    <name type="scientific">Trichinella murrelli</name>
    <dbReference type="NCBI Taxonomy" id="144512"/>
    <lineage>
        <taxon>Eukaryota</taxon>
        <taxon>Metazoa</taxon>
        <taxon>Ecdysozoa</taxon>
        <taxon>Nematoda</taxon>
        <taxon>Enoplea</taxon>
        <taxon>Dorylaimia</taxon>
        <taxon>Trichinellida</taxon>
        <taxon>Trichinellidae</taxon>
        <taxon>Trichinella</taxon>
    </lineage>
</organism>
<gene>
    <name evidence="2" type="ORF">T05_8781</name>
</gene>
<evidence type="ECO:0000313" key="2">
    <source>
        <dbReference type="EMBL" id="KRX37429.1"/>
    </source>
</evidence>
<sequence length="69" mass="7777">MTKRPEPKEGDIVLVTEDNIKREIWPIGRITSVLPGSDGLSRTVEVKTTKGTFMRPVARLYLLEPANVR</sequence>
<dbReference type="OrthoDB" id="8052806at2759"/>
<feature type="domain" description="DUF5641" evidence="1">
    <location>
        <begin position="3"/>
        <end position="63"/>
    </location>
</feature>
<dbReference type="STRING" id="144512.A0A0V0TER8"/>
<dbReference type="EMBL" id="JYDJ01000310">
    <property type="protein sequence ID" value="KRX37429.1"/>
    <property type="molecule type" value="Genomic_DNA"/>
</dbReference>
<dbReference type="Pfam" id="PF18701">
    <property type="entry name" value="DUF5641"/>
    <property type="match status" value="1"/>
</dbReference>
<protein>
    <recommendedName>
        <fullName evidence="1">DUF5641 domain-containing protein</fullName>
    </recommendedName>
</protein>
<evidence type="ECO:0000259" key="1">
    <source>
        <dbReference type="Pfam" id="PF18701"/>
    </source>
</evidence>